<dbReference type="GO" id="GO:0008757">
    <property type="term" value="F:S-adenosylmethionine-dependent methyltransferase activity"/>
    <property type="evidence" value="ECO:0007669"/>
    <property type="project" value="InterPro"/>
</dbReference>
<sequence length="302" mass="33297">MLDNADKFRCLLGECVTVALADRLCQRIGECLIVNESTDFATGSGAGYELQMGRFSRLLAPNFLAFAQIGDNGPILDAGCGTGSLTRELLKRTSQAVIYGVDISSAYVEYCQQNISDRRANFDVEDLTKLPFADCYFGQAYSQLVLDFVPDTDRAFKELFRVLKPGGRFAAAVWDARGGLVFNRMFLDTAAVFDEEAEALRKKNFTRPLRQPGQLMQIASSTGFSDIQAGELLIRTEFKSFDDYWAPFDGSDGPIPAYFSNRPSDLKAKIKDAVRLAYLDGDQDGPRSYVAVALAISAVKMI</sequence>
<protein>
    <submittedName>
        <fullName evidence="2">Methyltransferase domain-containing protein</fullName>
    </submittedName>
</protein>
<dbReference type="InterPro" id="IPR013216">
    <property type="entry name" value="Methyltransf_11"/>
</dbReference>
<dbReference type="InterPro" id="IPR029063">
    <property type="entry name" value="SAM-dependent_MTases_sf"/>
</dbReference>
<dbReference type="SUPFAM" id="SSF53335">
    <property type="entry name" value="S-adenosyl-L-methionine-dependent methyltransferases"/>
    <property type="match status" value="1"/>
</dbReference>
<dbReference type="PANTHER" id="PTHR43591">
    <property type="entry name" value="METHYLTRANSFERASE"/>
    <property type="match status" value="1"/>
</dbReference>
<evidence type="ECO:0000259" key="1">
    <source>
        <dbReference type="Pfam" id="PF08241"/>
    </source>
</evidence>
<evidence type="ECO:0000313" key="3">
    <source>
        <dbReference type="Proteomes" id="UP000468591"/>
    </source>
</evidence>
<gene>
    <name evidence="2" type="ORF">GV827_12395</name>
</gene>
<dbReference type="CDD" id="cd02440">
    <property type="entry name" value="AdoMet_MTases"/>
    <property type="match status" value="1"/>
</dbReference>
<keyword evidence="2" id="KW-0489">Methyltransferase</keyword>
<dbReference type="Gene3D" id="3.40.50.150">
    <property type="entry name" value="Vaccinia Virus protein VP39"/>
    <property type="match status" value="1"/>
</dbReference>
<dbReference type="GO" id="GO:0032259">
    <property type="term" value="P:methylation"/>
    <property type="evidence" value="ECO:0007669"/>
    <property type="project" value="UniProtKB-KW"/>
</dbReference>
<name>A0A6P0CAE9_9RHOB</name>
<keyword evidence="3" id="KW-1185">Reference proteome</keyword>
<dbReference type="RefSeq" id="WP_164354128.1">
    <property type="nucleotide sequence ID" value="NZ_JBHSVZ010000001.1"/>
</dbReference>
<evidence type="ECO:0000313" key="2">
    <source>
        <dbReference type="EMBL" id="NEK23199.1"/>
    </source>
</evidence>
<feature type="domain" description="Methyltransferase type 11" evidence="1">
    <location>
        <begin position="76"/>
        <end position="170"/>
    </location>
</feature>
<dbReference type="EMBL" id="JAABNT010000007">
    <property type="protein sequence ID" value="NEK23199.1"/>
    <property type="molecule type" value="Genomic_DNA"/>
</dbReference>
<comment type="caution">
    <text evidence="2">The sequence shown here is derived from an EMBL/GenBank/DDBJ whole genome shotgun (WGS) entry which is preliminary data.</text>
</comment>
<accession>A0A6P0CAE9</accession>
<dbReference type="AlphaFoldDB" id="A0A6P0CAE9"/>
<dbReference type="Proteomes" id="UP000468591">
    <property type="component" value="Unassembled WGS sequence"/>
</dbReference>
<dbReference type="Pfam" id="PF08241">
    <property type="entry name" value="Methyltransf_11"/>
    <property type="match status" value="1"/>
</dbReference>
<keyword evidence="2" id="KW-0808">Transferase</keyword>
<reference evidence="2 3" key="1">
    <citation type="submission" date="2020-01" db="EMBL/GenBank/DDBJ databases">
        <title>Sulfitobacter sediminilitoris sp. nov., isolated from a tidal flat.</title>
        <authorList>
            <person name="Park S."/>
            <person name="Yoon J.-H."/>
        </authorList>
    </citation>
    <scope>NUCLEOTIDE SEQUENCE [LARGE SCALE GENOMIC DNA]</scope>
    <source>
        <strain evidence="2 3">JBTF-M27</strain>
    </source>
</reference>
<organism evidence="2 3">
    <name type="scientific">Sulfitobacter sediminilitoris</name>
    <dbReference type="NCBI Taxonomy" id="2698830"/>
    <lineage>
        <taxon>Bacteria</taxon>
        <taxon>Pseudomonadati</taxon>
        <taxon>Pseudomonadota</taxon>
        <taxon>Alphaproteobacteria</taxon>
        <taxon>Rhodobacterales</taxon>
        <taxon>Roseobacteraceae</taxon>
        <taxon>Sulfitobacter</taxon>
    </lineage>
</organism>
<dbReference type="PANTHER" id="PTHR43591:SF110">
    <property type="entry name" value="RHODANESE DOMAIN-CONTAINING PROTEIN"/>
    <property type="match status" value="1"/>
</dbReference>
<proteinExistence type="predicted"/>